<dbReference type="OrthoDB" id="9790209at2"/>
<evidence type="ECO:0000256" key="3">
    <source>
        <dbReference type="ARBA" id="ARBA00022519"/>
    </source>
</evidence>
<dbReference type="RefSeq" id="WP_043920100.1">
    <property type="nucleotide sequence ID" value="NZ_FZPF01000001.1"/>
</dbReference>
<evidence type="ECO:0000256" key="2">
    <source>
        <dbReference type="ARBA" id="ARBA00022475"/>
    </source>
</evidence>
<feature type="transmembrane region" description="Helical" evidence="7">
    <location>
        <begin position="136"/>
        <end position="153"/>
    </location>
</feature>
<keyword evidence="3 7" id="KW-0997">Cell inner membrane</keyword>
<evidence type="ECO:0000259" key="8">
    <source>
        <dbReference type="Pfam" id="PF06808"/>
    </source>
</evidence>
<evidence type="ECO:0000256" key="4">
    <source>
        <dbReference type="ARBA" id="ARBA00022692"/>
    </source>
</evidence>
<evidence type="ECO:0000313" key="9">
    <source>
        <dbReference type="EMBL" id="KIT15025.1"/>
    </source>
</evidence>
<dbReference type="InterPro" id="IPR010656">
    <property type="entry name" value="DctM"/>
</dbReference>
<feature type="transmembrane region" description="Helical" evidence="7">
    <location>
        <begin position="48"/>
        <end position="71"/>
    </location>
</feature>
<feature type="transmembrane region" description="Helical" evidence="7">
    <location>
        <begin position="213"/>
        <end position="237"/>
    </location>
</feature>
<evidence type="ECO:0000256" key="1">
    <source>
        <dbReference type="ARBA" id="ARBA00004429"/>
    </source>
</evidence>
<dbReference type="GO" id="GO:0005886">
    <property type="term" value="C:plasma membrane"/>
    <property type="evidence" value="ECO:0007669"/>
    <property type="project" value="UniProtKB-SubCell"/>
</dbReference>
<feature type="transmembrane region" description="Helical" evidence="7">
    <location>
        <begin position="243"/>
        <end position="259"/>
    </location>
</feature>
<dbReference type="AlphaFoldDB" id="A0A0D1EGP8"/>
<dbReference type="Pfam" id="PF06808">
    <property type="entry name" value="DctM"/>
    <property type="match status" value="1"/>
</dbReference>
<feature type="transmembrane region" description="Helical" evidence="7">
    <location>
        <begin position="316"/>
        <end position="333"/>
    </location>
</feature>
<keyword evidence="2" id="KW-1003">Cell membrane</keyword>
<keyword evidence="10" id="KW-1185">Reference proteome</keyword>
<feature type="transmembrane region" description="Helical" evidence="7">
    <location>
        <begin position="404"/>
        <end position="423"/>
    </location>
</feature>
<keyword evidence="7" id="KW-0813">Transport</keyword>
<evidence type="ECO:0000256" key="5">
    <source>
        <dbReference type="ARBA" id="ARBA00022989"/>
    </source>
</evidence>
<dbReference type="PANTHER" id="PTHR33362:SF3">
    <property type="entry name" value="SIALIC ACID TRAP TRANSPORTER PERMEASE PROTEIN SIAT"/>
    <property type="match status" value="1"/>
</dbReference>
<accession>A0A0D1EGP8</accession>
<evidence type="ECO:0000313" key="10">
    <source>
        <dbReference type="Proteomes" id="UP000032232"/>
    </source>
</evidence>
<feature type="transmembrane region" description="Helical" evidence="7">
    <location>
        <begin position="372"/>
        <end position="392"/>
    </location>
</feature>
<dbReference type="PIRSF" id="PIRSF006066">
    <property type="entry name" value="HI0050"/>
    <property type="match status" value="1"/>
</dbReference>
<dbReference type="PANTHER" id="PTHR33362">
    <property type="entry name" value="SIALIC ACID TRAP TRANSPORTER PERMEASE PROTEIN SIAT-RELATED"/>
    <property type="match status" value="1"/>
</dbReference>
<dbReference type="PATRIC" id="fig|935700.4.peg.3457"/>
<sequence length="428" mass="45674">MSDPLLWATIYFGVQILLGLPIGFVLISTVVVWAFFAGADMSLMAERVIFASVENIIVIAIPLFIFTAKVMDHGGISERLLRFCLALVGHRPGGLAQVNIVSSVIFSGMSGDATSDASGIGQVLIKMMREQDRYPPAYAAAVTVASSCIGPIIPPSIPMLVYAFFSGASVGALFLAGIVPGLLMGVAMMVLVARQARRRGFPTEKRMARAAMLSATLAALGPLMMPVILLGGIYSGAFTPTEAAAVAGLYAILLSVFLYRRSSWSGLYAALSESARQSGMVFLLIGGGFALNYVFTVEKVTEAITTAILSFEITQMQLLFLVHGAFVVMGMFLTKAPMMYVVIPALLPGLAAAGVDMVHFGVIITLNMMVSMITPPMGLMVFIVGGLARIPIGQIFRESIPFMLTLYAVMILITAFPELVLWLPGTFE</sequence>
<comment type="function">
    <text evidence="7">Part of the tripartite ATP-independent periplasmic (TRAP) transport system.</text>
</comment>
<dbReference type="Proteomes" id="UP000032232">
    <property type="component" value="Unassembled WGS sequence"/>
</dbReference>
<feature type="transmembrane region" description="Helical" evidence="7">
    <location>
        <begin position="12"/>
        <end position="36"/>
    </location>
</feature>
<evidence type="ECO:0000256" key="6">
    <source>
        <dbReference type="ARBA" id="ARBA00023136"/>
    </source>
</evidence>
<feature type="transmembrane region" description="Helical" evidence="7">
    <location>
        <begin position="279"/>
        <end position="296"/>
    </location>
</feature>
<comment type="subunit">
    <text evidence="7">The complex comprises the extracytoplasmic solute receptor protein and the two transmembrane proteins.</text>
</comment>
<name>A0A0D1EGP8_9RHOB</name>
<dbReference type="STRING" id="935700.jaqu_33510"/>
<protein>
    <recommendedName>
        <fullName evidence="7">TRAP transporter large permease protein</fullName>
    </recommendedName>
</protein>
<proteinExistence type="inferred from homology"/>
<dbReference type="GO" id="GO:0022857">
    <property type="term" value="F:transmembrane transporter activity"/>
    <property type="evidence" value="ECO:0007669"/>
    <property type="project" value="UniProtKB-UniRule"/>
</dbReference>
<gene>
    <name evidence="9" type="primary">siaT_17</name>
    <name evidence="9" type="ORF">jaqu_33510</name>
</gene>
<dbReference type="EMBL" id="JYFE01000060">
    <property type="protein sequence ID" value="KIT15025.1"/>
    <property type="molecule type" value="Genomic_DNA"/>
</dbReference>
<evidence type="ECO:0000256" key="7">
    <source>
        <dbReference type="RuleBase" id="RU369079"/>
    </source>
</evidence>
<feature type="domain" description="TRAP C4-dicarboxylate transport system permease DctM subunit" evidence="8">
    <location>
        <begin position="12"/>
        <end position="419"/>
    </location>
</feature>
<keyword evidence="4 7" id="KW-0812">Transmembrane</keyword>
<keyword evidence="5 7" id="KW-1133">Transmembrane helix</keyword>
<dbReference type="InterPro" id="IPR004681">
    <property type="entry name" value="TRAP_DctM"/>
</dbReference>
<keyword evidence="6 7" id="KW-0472">Membrane</keyword>
<comment type="caution">
    <text evidence="9">The sequence shown here is derived from an EMBL/GenBank/DDBJ whole genome shotgun (WGS) entry which is preliminary data.</text>
</comment>
<dbReference type="NCBIfam" id="TIGR00786">
    <property type="entry name" value="dctM"/>
    <property type="match status" value="1"/>
</dbReference>
<comment type="similarity">
    <text evidence="7">Belongs to the TRAP transporter large permease family.</text>
</comment>
<feature type="transmembrane region" description="Helical" evidence="7">
    <location>
        <begin position="345"/>
        <end position="366"/>
    </location>
</feature>
<feature type="transmembrane region" description="Helical" evidence="7">
    <location>
        <begin position="159"/>
        <end position="192"/>
    </location>
</feature>
<reference evidence="9 10" key="1">
    <citation type="submission" date="2015-02" db="EMBL/GenBank/DDBJ databases">
        <title>Genome Sequence of Jannaschia aquimarina DSM28248, a member of the Roseobacter clade.</title>
        <authorList>
            <person name="Voget S."/>
            <person name="Daniel R."/>
        </authorList>
    </citation>
    <scope>NUCLEOTIDE SEQUENCE [LARGE SCALE GENOMIC DNA]</scope>
    <source>
        <strain evidence="9 10">GSW-M26</strain>
    </source>
</reference>
<organism evidence="9 10">
    <name type="scientific">Jannaschia aquimarina</name>
    <dbReference type="NCBI Taxonomy" id="935700"/>
    <lineage>
        <taxon>Bacteria</taxon>
        <taxon>Pseudomonadati</taxon>
        <taxon>Pseudomonadota</taxon>
        <taxon>Alphaproteobacteria</taxon>
        <taxon>Rhodobacterales</taxon>
        <taxon>Roseobacteraceae</taxon>
        <taxon>Jannaschia</taxon>
    </lineage>
</organism>
<comment type="subcellular location">
    <subcellularLocation>
        <location evidence="1 7">Cell inner membrane</location>
        <topology evidence="1 7">Multi-pass membrane protein</topology>
    </subcellularLocation>
</comment>